<comment type="caution">
    <text evidence="7">The sequence shown here is derived from an EMBL/GenBank/DDBJ whole genome shotgun (WGS) entry which is preliminary data.</text>
</comment>
<dbReference type="EMBL" id="QUTB01011879">
    <property type="protein sequence ID" value="RHY36955.1"/>
    <property type="molecule type" value="Genomic_DNA"/>
</dbReference>
<keyword evidence="3" id="KW-0539">Nucleus</keyword>
<dbReference type="Proteomes" id="UP000283543">
    <property type="component" value="Unassembled WGS sequence"/>
</dbReference>
<organism evidence="7 8">
    <name type="scientific">Aphanomyces astaci</name>
    <name type="common">Crayfish plague agent</name>
    <dbReference type="NCBI Taxonomy" id="112090"/>
    <lineage>
        <taxon>Eukaryota</taxon>
        <taxon>Sar</taxon>
        <taxon>Stramenopiles</taxon>
        <taxon>Oomycota</taxon>
        <taxon>Saprolegniomycetes</taxon>
        <taxon>Saprolegniales</taxon>
        <taxon>Verrucalvaceae</taxon>
        <taxon>Aphanomyces</taxon>
    </lineage>
</organism>
<evidence type="ECO:0000313" key="8">
    <source>
        <dbReference type="Proteomes" id="UP000266643"/>
    </source>
</evidence>
<dbReference type="GO" id="GO:0003700">
    <property type="term" value="F:DNA-binding transcription factor activity"/>
    <property type="evidence" value="ECO:0007669"/>
    <property type="project" value="InterPro"/>
</dbReference>
<dbReference type="Proteomes" id="UP000266643">
    <property type="component" value="Unassembled WGS sequence"/>
</dbReference>
<dbReference type="SUPFAM" id="SSF46785">
    <property type="entry name" value="Winged helix' DNA-binding domain"/>
    <property type="match status" value="1"/>
</dbReference>
<comment type="similarity">
    <text evidence="4">Belongs to the HSF family.</text>
</comment>
<dbReference type="PANTHER" id="PTHR10015">
    <property type="entry name" value="HEAT SHOCK TRANSCRIPTION FACTOR"/>
    <property type="match status" value="1"/>
</dbReference>
<evidence type="ECO:0000256" key="3">
    <source>
        <dbReference type="ARBA" id="ARBA00023242"/>
    </source>
</evidence>
<dbReference type="GO" id="GO:0005634">
    <property type="term" value="C:nucleus"/>
    <property type="evidence" value="ECO:0007669"/>
    <property type="project" value="UniProtKB-SubCell"/>
</dbReference>
<evidence type="ECO:0000256" key="1">
    <source>
        <dbReference type="ARBA" id="ARBA00004123"/>
    </source>
</evidence>
<evidence type="ECO:0000259" key="5">
    <source>
        <dbReference type="SMART" id="SM00415"/>
    </source>
</evidence>
<proteinExistence type="inferred from homology"/>
<dbReference type="GO" id="GO:0043565">
    <property type="term" value="F:sequence-specific DNA binding"/>
    <property type="evidence" value="ECO:0007669"/>
    <property type="project" value="InterPro"/>
</dbReference>
<dbReference type="SMART" id="SM00415">
    <property type="entry name" value="HSF"/>
    <property type="match status" value="1"/>
</dbReference>
<evidence type="ECO:0000256" key="2">
    <source>
        <dbReference type="ARBA" id="ARBA00023125"/>
    </source>
</evidence>
<dbReference type="PANTHER" id="PTHR10015:SF206">
    <property type="entry name" value="HSF-TYPE DNA-BINDING DOMAIN-CONTAINING PROTEIN"/>
    <property type="match status" value="1"/>
</dbReference>
<comment type="subcellular location">
    <subcellularLocation>
        <location evidence="1">Nucleus</location>
    </subcellularLocation>
</comment>
<feature type="domain" description="HSF-type DNA-binding" evidence="5">
    <location>
        <begin position="15"/>
        <end position="119"/>
    </location>
</feature>
<dbReference type="EMBL" id="QUTD01011189">
    <property type="protein sequence ID" value="RHY40324.1"/>
    <property type="molecule type" value="Genomic_DNA"/>
</dbReference>
<name>A0A397CBX8_APHAT</name>
<sequence length="222" mass="24886">MSSLHATSMARRSPSGAMFVKKLFDMMSMTPPSVGGWCRGGSAIEIKCPVDFAQLMLPKYFKHSKFSSFVRQLNFYGFQTCKSDVVLLIAHESQHKTLVFRHPHFNQHKPHLMTKIKRKTNFSEICDTVDEVEELRHDVSDIKATLVALSTQLTQLTQMISSVQQKPPPVSYHSLQIRDSLIEALEFLAEDSAAADQLQDPSALAPFYVQCDGVDAATGYQC</sequence>
<accession>A0A397CBX8</accession>
<protein>
    <recommendedName>
        <fullName evidence="5">HSF-type DNA-binding domain-containing protein</fullName>
    </recommendedName>
</protein>
<dbReference type="Gene3D" id="1.10.10.10">
    <property type="entry name" value="Winged helix-like DNA-binding domain superfamily/Winged helix DNA-binding domain"/>
    <property type="match status" value="1"/>
</dbReference>
<evidence type="ECO:0000313" key="9">
    <source>
        <dbReference type="Proteomes" id="UP000283543"/>
    </source>
</evidence>
<gene>
    <name evidence="7" type="ORF">DYB30_013019</name>
    <name evidence="6" type="ORF">DYB34_014021</name>
</gene>
<dbReference type="VEuPathDB" id="FungiDB:H257_13432"/>
<dbReference type="InterPro" id="IPR000232">
    <property type="entry name" value="HSF_DNA-bd"/>
</dbReference>
<evidence type="ECO:0000256" key="4">
    <source>
        <dbReference type="RuleBase" id="RU004020"/>
    </source>
</evidence>
<dbReference type="AlphaFoldDB" id="A0A397CBX8"/>
<dbReference type="PRINTS" id="PR00056">
    <property type="entry name" value="HSFDOMAIN"/>
</dbReference>
<evidence type="ECO:0000313" key="7">
    <source>
        <dbReference type="EMBL" id="RHY40324.1"/>
    </source>
</evidence>
<evidence type="ECO:0000313" key="6">
    <source>
        <dbReference type="EMBL" id="RHY36955.1"/>
    </source>
</evidence>
<dbReference type="InterPro" id="IPR036390">
    <property type="entry name" value="WH_DNA-bd_sf"/>
</dbReference>
<dbReference type="Pfam" id="PF00447">
    <property type="entry name" value="HSF_DNA-bind"/>
    <property type="match status" value="1"/>
</dbReference>
<keyword evidence="2" id="KW-0238">DNA-binding</keyword>
<reference evidence="8 9" key="1">
    <citation type="submission" date="2018-08" db="EMBL/GenBank/DDBJ databases">
        <title>Aphanomyces genome sequencing and annotation.</title>
        <authorList>
            <person name="Minardi D."/>
            <person name="Oidtmann B."/>
            <person name="Van Der Giezen M."/>
            <person name="Studholme D.J."/>
        </authorList>
    </citation>
    <scope>NUCLEOTIDE SEQUENCE [LARGE SCALE GENOMIC DNA]</scope>
    <source>
        <strain evidence="7 8">D2</strain>
        <strain evidence="6 9">Si</strain>
    </source>
</reference>
<dbReference type="InterPro" id="IPR036388">
    <property type="entry name" value="WH-like_DNA-bd_sf"/>
</dbReference>